<name>A0ABS4VGS1_9ACTN</name>
<reference evidence="1 2" key="1">
    <citation type="submission" date="2021-03" db="EMBL/GenBank/DDBJ databases">
        <title>Sequencing the genomes of 1000 actinobacteria strains.</title>
        <authorList>
            <person name="Klenk H.-P."/>
        </authorList>
    </citation>
    <scope>NUCLEOTIDE SEQUENCE [LARGE SCALE GENOMIC DNA]</scope>
    <source>
        <strain evidence="1 2">DSM 40843</strain>
    </source>
</reference>
<protein>
    <submittedName>
        <fullName evidence="1">Uncharacterized protein</fullName>
    </submittedName>
</protein>
<dbReference type="EMBL" id="JAGINS010000001">
    <property type="protein sequence ID" value="MBP2363120.1"/>
    <property type="molecule type" value="Genomic_DNA"/>
</dbReference>
<evidence type="ECO:0000313" key="2">
    <source>
        <dbReference type="Proteomes" id="UP001519311"/>
    </source>
</evidence>
<keyword evidence="2" id="KW-1185">Reference proteome</keyword>
<dbReference type="RefSeq" id="WP_274923021.1">
    <property type="nucleotide sequence ID" value="NZ_BMWJ01000013.1"/>
</dbReference>
<organism evidence="1 2">
    <name type="scientific">Streptomyces clavifer</name>
    <dbReference type="NCBI Taxonomy" id="68188"/>
    <lineage>
        <taxon>Bacteria</taxon>
        <taxon>Bacillati</taxon>
        <taxon>Actinomycetota</taxon>
        <taxon>Actinomycetes</taxon>
        <taxon>Kitasatosporales</taxon>
        <taxon>Streptomycetaceae</taxon>
        <taxon>Streptomyces</taxon>
    </lineage>
</organism>
<comment type="caution">
    <text evidence="1">The sequence shown here is derived from an EMBL/GenBank/DDBJ whole genome shotgun (WGS) entry which is preliminary data.</text>
</comment>
<proteinExistence type="predicted"/>
<evidence type="ECO:0000313" key="1">
    <source>
        <dbReference type="EMBL" id="MBP2363120.1"/>
    </source>
</evidence>
<accession>A0ABS4VGS1</accession>
<gene>
    <name evidence="1" type="ORF">JOF59_005520</name>
</gene>
<dbReference type="Proteomes" id="UP001519311">
    <property type="component" value="Unassembled WGS sequence"/>
</dbReference>
<sequence length="42" mass="4639">MRETAEVLGLRAVLLAYWGTTSLLARHTAPRAGDGESVRRTR</sequence>